<feature type="transmembrane region" description="Helical" evidence="1">
    <location>
        <begin position="301"/>
        <end position="322"/>
    </location>
</feature>
<dbReference type="PANTHER" id="PTHR31685">
    <property type="entry name" value="INTEGRAL MEMBRANE PROTEIN (AFU_ORTHOLOGUE AFUA_6G12730)-RELATED"/>
    <property type="match status" value="1"/>
</dbReference>
<organism evidence="4 5">
    <name type="scientific">Thamnocephalis sphaerospora</name>
    <dbReference type="NCBI Taxonomy" id="78915"/>
    <lineage>
        <taxon>Eukaryota</taxon>
        <taxon>Fungi</taxon>
        <taxon>Fungi incertae sedis</taxon>
        <taxon>Zoopagomycota</taxon>
        <taxon>Zoopagomycotina</taxon>
        <taxon>Zoopagomycetes</taxon>
        <taxon>Zoopagales</taxon>
        <taxon>Sigmoideomycetaceae</taxon>
        <taxon>Thamnocephalis</taxon>
    </lineage>
</organism>
<dbReference type="Pfam" id="PF10348">
    <property type="entry name" value="DUF2427"/>
    <property type="match status" value="1"/>
</dbReference>
<feature type="transmembrane region" description="Helical" evidence="1">
    <location>
        <begin position="342"/>
        <end position="364"/>
    </location>
</feature>
<feature type="transmembrane region" description="Helical" evidence="1">
    <location>
        <begin position="70"/>
        <end position="88"/>
    </location>
</feature>
<dbReference type="OrthoDB" id="4137487at2759"/>
<evidence type="ECO:0000256" key="1">
    <source>
        <dbReference type="SAM" id="Phobius"/>
    </source>
</evidence>
<feature type="transmembrane region" description="Helical" evidence="1">
    <location>
        <begin position="41"/>
        <end position="58"/>
    </location>
</feature>
<dbReference type="InterPro" id="IPR018825">
    <property type="entry name" value="DUF2427"/>
</dbReference>
<dbReference type="EMBL" id="KZ992676">
    <property type="protein sequence ID" value="RKP07760.1"/>
    <property type="molecule type" value="Genomic_DNA"/>
</dbReference>
<keyword evidence="5" id="KW-1185">Reference proteome</keyword>
<evidence type="ECO:0000313" key="4">
    <source>
        <dbReference type="EMBL" id="RKP07760.1"/>
    </source>
</evidence>
<evidence type="ECO:0000259" key="3">
    <source>
        <dbReference type="Pfam" id="PF10355"/>
    </source>
</evidence>
<dbReference type="AlphaFoldDB" id="A0A4P9XR19"/>
<feature type="domain" description="Protein YTP1-like C-terminal" evidence="3">
    <location>
        <begin position="116"/>
        <end position="364"/>
    </location>
</feature>
<evidence type="ECO:0008006" key="6">
    <source>
        <dbReference type="Google" id="ProtNLM"/>
    </source>
</evidence>
<feature type="transmembrane region" description="Helical" evidence="1">
    <location>
        <begin position="140"/>
        <end position="160"/>
    </location>
</feature>
<keyword evidence="1" id="KW-0812">Transmembrane</keyword>
<sequence length="365" mass="39846">ESIDVWLRLHIVLMLVAFGVLFPLGILFGITKHWLHVPTQIAAVAITAVAFVFAHVHGGRSFPESAHARAANVIAVLIAAQVGCGIFLKRFRNVGVLRSVVHGVHRWLGLGWLLLGCVQCWLGLVAYLGFCSADHKGNCLAHEIIGGSFVAYGVAVWLTASGDGRRWLRRASDRSTDWADALLVTFWGMFNTLTEHPWGQASWHFDAWNHTDMQHTSMGVLWLAGGAAALATLARWPAQRTPLPALVILFTGGGMVAHHQHHKAGVMTHAWFGRTLMAAAVLRIIEIMLEEGNLGYHMDQCGILVAFRRLSALLMVIAGILFCGSTEQAVEVMATNDIDLVTYMNGLISVAFGIALYVELLVAVY</sequence>
<accession>A0A4P9XR19</accession>
<dbReference type="STRING" id="78915.A0A4P9XR19"/>
<keyword evidence="1" id="KW-1133">Transmembrane helix</keyword>
<reference evidence="5" key="1">
    <citation type="journal article" date="2018" name="Nat. Microbiol.">
        <title>Leveraging single-cell genomics to expand the fungal tree of life.</title>
        <authorList>
            <person name="Ahrendt S.R."/>
            <person name="Quandt C.A."/>
            <person name="Ciobanu D."/>
            <person name="Clum A."/>
            <person name="Salamov A."/>
            <person name="Andreopoulos B."/>
            <person name="Cheng J.F."/>
            <person name="Woyke T."/>
            <person name="Pelin A."/>
            <person name="Henrissat B."/>
            <person name="Reynolds N.K."/>
            <person name="Benny G.L."/>
            <person name="Smith M.E."/>
            <person name="James T.Y."/>
            <person name="Grigoriev I.V."/>
        </authorList>
    </citation>
    <scope>NUCLEOTIDE SEQUENCE [LARGE SCALE GENOMIC DNA]</scope>
    <source>
        <strain evidence="5">RSA 1356</strain>
    </source>
</reference>
<feature type="transmembrane region" description="Helical" evidence="1">
    <location>
        <begin position="109"/>
        <end position="128"/>
    </location>
</feature>
<feature type="transmembrane region" description="Helical" evidence="1">
    <location>
        <begin position="6"/>
        <end position="29"/>
    </location>
</feature>
<dbReference type="InterPro" id="IPR018827">
    <property type="entry name" value="YTP1_C"/>
</dbReference>
<feature type="non-terminal residue" evidence="4">
    <location>
        <position position="365"/>
    </location>
</feature>
<keyword evidence="1" id="KW-0472">Membrane</keyword>
<evidence type="ECO:0000313" key="5">
    <source>
        <dbReference type="Proteomes" id="UP000271241"/>
    </source>
</evidence>
<dbReference type="Proteomes" id="UP000271241">
    <property type="component" value="Unassembled WGS sequence"/>
</dbReference>
<feature type="domain" description="DUF2427" evidence="2">
    <location>
        <begin position="2"/>
        <end position="89"/>
    </location>
</feature>
<dbReference type="PANTHER" id="PTHR31685:SF2">
    <property type="entry name" value="PROTEIN YTP1"/>
    <property type="match status" value="1"/>
</dbReference>
<gene>
    <name evidence="4" type="ORF">THASP1DRAFT_10460</name>
</gene>
<proteinExistence type="predicted"/>
<dbReference type="Pfam" id="PF10355">
    <property type="entry name" value="Ytp1"/>
    <property type="match status" value="1"/>
</dbReference>
<evidence type="ECO:0000259" key="2">
    <source>
        <dbReference type="Pfam" id="PF10348"/>
    </source>
</evidence>
<feature type="non-terminal residue" evidence="4">
    <location>
        <position position="1"/>
    </location>
</feature>
<name>A0A4P9XR19_9FUNG</name>
<dbReference type="Gene3D" id="1.20.120.1770">
    <property type="match status" value="1"/>
</dbReference>
<protein>
    <recommendedName>
        <fullName evidence="6">Cytochrome b561 domain-containing protein</fullName>
    </recommendedName>
</protein>